<organism evidence="1 2">
    <name type="scientific">Caerostris darwini</name>
    <dbReference type="NCBI Taxonomy" id="1538125"/>
    <lineage>
        <taxon>Eukaryota</taxon>
        <taxon>Metazoa</taxon>
        <taxon>Ecdysozoa</taxon>
        <taxon>Arthropoda</taxon>
        <taxon>Chelicerata</taxon>
        <taxon>Arachnida</taxon>
        <taxon>Araneae</taxon>
        <taxon>Araneomorphae</taxon>
        <taxon>Entelegynae</taxon>
        <taxon>Araneoidea</taxon>
        <taxon>Araneidae</taxon>
        <taxon>Caerostris</taxon>
    </lineage>
</organism>
<evidence type="ECO:0000313" key="1">
    <source>
        <dbReference type="EMBL" id="GIY04161.1"/>
    </source>
</evidence>
<protein>
    <submittedName>
        <fullName evidence="1">Uncharacterized protein</fullName>
    </submittedName>
</protein>
<reference evidence="1 2" key="1">
    <citation type="submission" date="2021-06" db="EMBL/GenBank/DDBJ databases">
        <title>Caerostris darwini draft genome.</title>
        <authorList>
            <person name="Kono N."/>
            <person name="Arakawa K."/>
        </authorList>
    </citation>
    <scope>NUCLEOTIDE SEQUENCE [LARGE SCALE GENOMIC DNA]</scope>
</reference>
<gene>
    <name evidence="1" type="ORF">CDAR_233111</name>
</gene>
<evidence type="ECO:0000313" key="2">
    <source>
        <dbReference type="Proteomes" id="UP001054837"/>
    </source>
</evidence>
<proteinExistence type="predicted"/>
<accession>A0AAV4Q6Y0</accession>
<comment type="caution">
    <text evidence="1">The sequence shown here is derived from an EMBL/GenBank/DDBJ whole genome shotgun (WGS) entry which is preliminary data.</text>
</comment>
<sequence length="90" mass="10331">MTARVIEKTIRVGNRGSFARLFDPLRLLPLGIRTWRSYPVAVSARFNEACDCKRSLISHFCENANTELAIGREIPEPFVNRAEKYSNLLY</sequence>
<dbReference type="EMBL" id="BPLQ01003898">
    <property type="protein sequence ID" value="GIY04161.1"/>
    <property type="molecule type" value="Genomic_DNA"/>
</dbReference>
<dbReference type="AlphaFoldDB" id="A0AAV4Q6Y0"/>
<dbReference type="Proteomes" id="UP001054837">
    <property type="component" value="Unassembled WGS sequence"/>
</dbReference>
<keyword evidence="2" id="KW-1185">Reference proteome</keyword>
<name>A0AAV4Q6Y0_9ARAC</name>